<keyword evidence="1" id="KW-0812">Transmembrane</keyword>
<keyword evidence="1" id="KW-1133">Transmembrane helix</keyword>
<gene>
    <name evidence="2" type="ORF">SAMN02983003_2023</name>
</gene>
<evidence type="ECO:0000256" key="1">
    <source>
        <dbReference type="SAM" id="Phobius"/>
    </source>
</evidence>
<keyword evidence="1" id="KW-0472">Membrane</keyword>
<dbReference type="Proteomes" id="UP000183447">
    <property type="component" value="Unassembled WGS sequence"/>
</dbReference>
<protein>
    <submittedName>
        <fullName evidence="2">Uncharacterized protein</fullName>
    </submittedName>
</protein>
<sequence>MMGDGMMWGMGLWGVVVAILVVLVVAALVKYVFFR</sequence>
<dbReference type="EMBL" id="FPKU01000002">
    <property type="protein sequence ID" value="SFZ84461.1"/>
    <property type="molecule type" value="Genomic_DNA"/>
</dbReference>
<dbReference type="AlphaFoldDB" id="A0A1K2HXQ2"/>
<accession>A0A1K2HXQ2</accession>
<dbReference type="STRING" id="665118.SAMN02983003_2023"/>
<keyword evidence="3" id="KW-1185">Reference proteome</keyword>
<proteinExistence type="predicted"/>
<evidence type="ECO:0000313" key="3">
    <source>
        <dbReference type="Proteomes" id="UP000183447"/>
    </source>
</evidence>
<organism evidence="2 3">
    <name type="scientific">Devosia enhydra</name>
    <dbReference type="NCBI Taxonomy" id="665118"/>
    <lineage>
        <taxon>Bacteria</taxon>
        <taxon>Pseudomonadati</taxon>
        <taxon>Pseudomonadota</taxon>
        <taxon>Alphaproteobacteria</taxon>
        <taxon>Hyphomicrobiales</taxon>
        <taxon>Devosiaceae</taxon>
        <taxon>Devosia</taxon>
    </lineage>
</organism>
<evidence type="ECO:0000313" key="2">
    <source>
        <dbReference type="EMBL" id="SFZ84461.1"/>
    </source>
</evidence>
<name>A0A1K2HXQ2_9HYPH</name>
<feature type="transmembrane region" description="Helical" evidence="1">
    <location>
        <begin position="12"/>
        <end position="33"/>
    </location>
</feature>
<reference evidence="2 3" key="1">
    <citation type="submission" date="2016-11" db="EMBL/GenBank/DDBJ databases">
        <authorList>
            <person name="Jaros S."/>
            <person name="Januszkiewicz K."/>
            <person name="Wedrychowicz H."/>
        </authorList>
    </citation>
    <scope>NUCLEOTIDE SEQUENCE [LARGE SCALE GENOMIC DNA]</scope>
    <source>
        <strain evidence="2 3">ATCC 23634</strain>
    </source>
</reference>